<dbReference type="STRING" id="362413.RC62_29"/>
<protein>
    <submittedName>
        <fullName evidence="1">Uncharacterized protein</fullName>
    </submittedName>
</protein>
<gene>
    <name evidence="1" type="ORF">RC62_29</name>
</gene>
<dbReference type="AlphaFoldDB" id="A0A0Q0SFK4"/>
<name>A0A0Q0SFK4_9FLAO</name>
<dbReference type="PATRIC" id="fig|362413.3.peg.30"/>
<evidence type="ECO:0000313" key="1">
    <source>
        <dbReference type="EMBL" id="KQB43539.1"/>
    </source>
</evidence>
<accession>A0A0Q0SFK4</accession>
<dbReference type="Proteomes" id="UP000050443">
    <property type="component" value="Unassembled WGS sequence"/>
</dbReference>
<sequence length="44" mass="5275">MSFLKNPLKPTHYKQGILFECKTLRIKHKIILKKPFIHNKNKLS</sequence>
<proteinExistence type="predicted"/>
<comment type="caution">
    <text evidence="1">The sequence shown here is derived from an EMBL/GenBank/DDBJ whole genome shotgun (WGS) entry which is preliminary data.</text>
</comment>
<evidence type="ECO:0000313" key="2">
    <source>
        <dbReference type="Proteomes" id="UP000050443"/>
    </source>
</evidence>
<organism evidence="1 2">
    <name type="scientific">Flavobacterium aquidurense</name>
    <dbReference type="NCBI Taxonomy" id="362413"/>
    <lineage>
        <taxon>Bacteria</taxon>
        <taxon>Pseudomonadati</taxon>
        <taxon>Bacteroidota</taxon>
        <taxon>Flavobacteriia</taxon>
        <taxon>Flavobacteriales</taxon>
        <taxon>Flavobacteriaceae</taxon>
        <taxon>Flavobacterium</taxon>
    </lineage>
</organism>
<dbReference type="EMBL" id="JRLF01000001">
    <property type="protein sequence ID" value="KQB43539.1"/>
    <property type="molecule type" value="Genomic_DNA"/>
</dbReference>
<reference evidence="1 2" key="1">
    <citation type="submission" date="2014-09" db="EMBL/GenBank/DDBJ databases">
        <title>Genome sequence of Flavobacterium aquidurense RC62.</title>
        <authorList>
            <person name="Kim J.F."/>
            <person name="Kwak M.-J."/>
        </authorList>
    </citation>
    <scope>NUCLEOTIDE SEQUENCE [LARGE SCALE GENOMIC DNA]</scope>
    <source>
        <strain evidence="1 2">RC62</strain>
    </source>
</reference>